<evidence type="ECO:0000256" key="1">
    <source>
        <dbReference type="SAM" id="Phobius"/>
    </source>
</evidence>
<evidence type="ECO:0000313" key="4">
    <source>
        <dbReference type="Proteomes" id="UP001141806"/>
    </source>
</evidence>
<proteinExistence type="predicted"/>
<protein>
    <recommendedName>
        <fullName evidence="2">FAE domain-containing protein</fullName>
    </recommendedName>
</protein>
<dbReference type="Pfam" id="PF08392">
    <property type="entry name" value="FAE1_CUT1_RppA"/>
    <property type="match status" value="1"/>
</dbReference>
<keyword evidence="1" id="KW-0812">Transmembrane</keyword>
<comment type="caution">
    <text evidence="3">The sequence shown here is derived from an EMBL/GenBank/DDBJ whole genome shotgun (WGS) entry which is preliminary data.</text>
</comment>
<keyword evidence="4" id="KW-1185">Reference proteome</keyword>
<organism evidence="3 4">
    <name type="scientific">Protea cynaroides</name>
    <dbReference type="NCBI Taxonomy" id="273540"/>
    <lineage>
        <taxon>Eukaryota</taxon>
        <taxon>Viridiplantae</taxon>
        <taxon>Streptophyta</taxon>
        <taxon>Embryophyta</taxon>
        <taxon>Tracheophyta</taxon>
        <taxon>Spermatophyta</taxon>
        <taxon>Magnoliopsida</taxon>
        <taxon>Proteales</taxon>
        <taxon>Proteaceae</taxon>
        <taxon>Protea</taxon>
    </lineage>
</organism>
<evidence type="ECO:0000259" key="2">
    <source>
        <dbReference type="Pfam" id="PF08392"/>
    </source>
</evidence>
<dbReference type="EMBL" id="JAMYWD010000009">
    <property type="protein sequence ID" value="KAJ4961923.1"/>
    <property type="molecule type" value="Genomic_DNA"/>
</dbReference>
<reference evidence="3" key="1">
    <citation type="journal article" date="2023" name="Plant J.">
        <title>The genome of the king protea, Protea cynaroides.</title>
        <authorList>
            <person name="Chang J."/>
            <person name="Duong T.A."/>
            <person name="Schoeman C."/>
            <person name="Ma X."/>
            <person name="Roodt D."/>
            <person name="Barker N."/>
            <person name="Li Z."/>
            <person name="Van de Peer Y."/>
            <person name="Mizrachi E."/>
        </authorList>
    </citation>
    <scope>NUCLEOTIDE SEQUENCE</scope>
    <source>
        <tissue evidence="3">Young leaves</tissue>
    </source>
</reference>
<dbReference type="InterPro" id="IPR013601">
    <property type="entry name" value="FAE1_typ3_polyketide_synth"/>
</dbReference>
<name>A0A9Q0K588_9MAGN</name>
<accession>A0A9Q0K588</accession>
<gene>
    <name evidence="3" type="ORF">NE237_021833</name>
</gene>
<dbReference type="Proteomes" id="UP001141806">
    <property type="component" value="Unassembled WGS sequence"/>
</dbReference>
<dbReference type="AlphaFoldDB" id="A0A9Q0K588"/>
<keyword evidence="1" id="KW-1133">Transmembrane helix</keyword>
<keyword evidence="1" id="KW-0472">Membrane</keyword>
<dbReference type="GO" id="GO:0006633">
    <property type="term" value="P:fatty acid biosynthetic process"/>
    <property type="evidence" value="ECO:0007669"/>
    <property type="project" value="InterPro"/>
</dbReference>
<dbReference type="GO" id="GO:0016747">
    <property type="term" value="F:acyltransferase activity, transferring groups other than amino-acyl groups"/>
    <property type="evidence" value="ECO:0007669"/>
    <property type="project" value="InterPro"/>
</dbReference>
<feature type="transmembrane region" description="Helical" evidence="1">
    <location>
        <begin position="117"/>
        <end position="137"/>
    </location>
</feature>
<dbReference type="Gene3D" id="3.20.20.80">
    <property type="entry name" value="Glycosidases"/>
    <property type="match status" value="1"/>
</dbReference>
<feature type="domain" description="FAE" evidence="2">
    <location>
        <begin position="5"/>
        <end position="46"/>
    </location>
</feature>
<evidence type="ECO:0000313" key="3">
    <source>
        <dbReference type="EMBL" id="KAJ4961923.1"/>
    </source>
</evidence>
<sequence>MSLENCATIKEGRVEASIVMFGALDELFKKTGVRPKDIGFLVRTSSGSRVNLEALRVKELEAKPFLKANLANLIKLEVPCSADAYESIVASQGAFRPQLTQIITDLASFLNSTRSSFLVNIYAFQSLCLLVMDLWFFKRRRKKWKKKNMFVKVAEMNTDSITCGKLVGDRISILLAFLYWVA</sequence>
<dbReference type="GO" id="GO:0016020">
    <property type="term" value="C:membrane"/>
    <property type="evidence" value="ECO:0007669"/>
    <property type="project" value="InterPro"/>
</dbReference>